<protein>
    <recommendedName>
        <fullName evidence="6">BZIP domain-containing protein</fullName>
    </recommendedName>
</protein>
<sequence>MTCADSTLATSQASALWDFGQLPETNTDVEFHSSFFDTLSDHTPYDGSSEAALQGTSISSAAASEGPQDEEDSASTKVTHRKCGPERNRSRIEKGDEKMHSLELRRRRNRIAAVKFRQKSNAKMKDLVQRSRHLQSDNVILHSVVSELRSQLLEMKTEVLKHGGCDFPPIQKYIREAASSL</sequence>
<dbReference type="PROSITE" id="PS00036">
    <property type="entry name" value="BZIP_BASIC"/>
    <property type="match status" value="1"/>
</dbReference>
<dbReference type="PANTHER" id="PTHR19304">
    <property type="entry name" value="CYCLIC-AMP RESPONSE ELEMENT BINDING PROTEIN"/>
    <property type="match status" value="1"/>
</dbReference>
<feature type="domain" description="BZIP" evidence="6">
    <location>
        <begin position="105"/>
        <end position="162"/>
    </location>
</feature>
<keyword evidence="4" id="KW-0539">Nucleus</keyword>
<comment type="subcellular location">
    <subcellularLocation>
        <location evidence="1">Nucleus</location>
    </subcellularLocation>
</comment>
<keyword evidence="8" id="KW-1185">Reference proteome</keyword>
<dbReference type="InterPro" id="IPR004827">
    <property type="entry name" value="bZIP"/>
</dbReference>
<dbReference type="InterPro" id="IPR051027">
    <property type="entry name" value="bZIP_transcription_factors"/>
</dbReference>
<evidence type="ECO:0000256" key="2">
    <source>
        <dbReference type="ARBA" id="ARBA00023015"/>
    </source>
</evidence>
<dbReference type="SMART" id="SM00338">
    <property type="entry name" value="BRLZ"/>
    <property type="match status" value="1"/>
</dbReference>
<dbReference type="EMBL" id="JAFIMR010000003">
    <property type="protein sequence ID" value="KAI1880202.1"/>
    <property type="molecule type" value="Genomic_DNA"/>
</dbReference>
<dbReference type="PROSITE" id="PS50217">
    <property type="entry name" value="BZIP"/>
    <property type="match status" value="1"/>
</dbReference>
<keyword evidence="2" id="KW-0805">Transcription regulation</keyword>
<dbReference type="OrthoDB" id="295274at2759"/>
<proteinExistence type="predicted"/>
<evidence type="ECO:0000313" key="7">
    <source>
        <dbReference type="EMBL" id="KAI1880202.1"/>
    </source>
</evidence>
<dbReference type="Gene3D" id="1.20.5.170">
    <property type="match status" value="1"/>
</dbReference>
<gene>
    <name evidence="7" type="ORF">JX265_001823</name>
</gene>
<evidence type="ECO:0000256" key="5">
    <source>
        <dbReference type="SAM" id="MobiDB-lite"/>
    </source>
</evidence>
<evidence type="ECO:0000259" key="6">
    <source>
        <dbReference type="PROSITE" id="PS50217"/>
    </source>
</evidence>
<organism evidence="7 8">
    <name type="scientific">Neoarthrinium moseri</name>
    <dbReference type="NCBI Taxonomy" id="1658444"/>
    <lineage>
        <taxon>Eukaryota</taxon>
        <taxon>Fungi</taxon>
        <taxon>Dikarya</taxon>
        <taxon>Ascomycota</taxon>
        <taxon>Pezizomycotina</taxon>
        <taxon>Sordariomycetes</taxon>
        <taxon>Xylariomycetidae</taxon>
        <taxon>Amphisphaeriales</taxon>
        <taxon>Apiosporaceae</taxon>
        <taxon>Neoarthrinium</taxon>
    </lineage>
</organism>
<feature type="region of interest" description="Disordered" evidence="5">
    <location>
        <begin position="60"/>
        <end position="96"/>
    </location>
</feature>
<reference evidence="7" key="1">
    <citation type="submission" date="2021-03" db="EMBL/GenBank/DDBJ databases">
        <title>Revisited historic fungal species revealed as producer of novel bioactive compounds through whole genome sequencing and comparative genomics.</title>
        <authorList>
            <person name="Vignolle G.A."/>
            <person name="Hochenegger N."/>
            <person name="Mach R.L."/>
            <person name="Mach-Aigner A.R."/>
            <person name="Javad Rahimi M."/>
            <person name="Salim K.A."/>
            <person name="Chan C.M."/>
            <person name="Lim L.B.L."/>
            <person name="Cai F."/>
            <person name="Druzhinina I.S."/>
            <person name="U'Ren J.M."/>
            <person name="Derntl C."/>
        </authorList>
    </citation>
    <scope>NUCLEOTIDE SEQUENCE</scope>
    <source>
        <strain evidence="7">TUCIM 5799</strain>
    </source>
</reference>
<name>A0A9Q0AU71_9PEZI</name>
<comment type="caution">
    <text evidence="7">The sequence shown here is derived from an EMBL/GenBank/DDBJ whole genome shotgun (WGS) entry which is preliminary data.</text>
</comment>
<evidence type="ECO:0000313" key="8">
    <source>
        <dbReference type="Proteomes" id="UP000829685"/>
    </source>
</evidence>
<dbReference type="AlphaFoldDB" id="A0A9Q0AU71"/>
<evidence type="ECO:0000256" key="4">
    <source>
        <dbReference type="ARBA" id="ARBA00023242"/>
    </source>
</evidence>
<dbReference type="InterPro" id="IPR046347">
    <property type="entry name" value="bZIP_sf"/>
</dbReference>
<evidence type="ECO:0000256" key="3">
    <source>
        <dbReference type="ARBA" id="ARBA00023163"/>
    </source>
</evidence>
<feature type="compositionally biased region" description="Basic and acidic residues" evidence="5">
    <location>
        <begin position="83"/>
        <end position="96"/>
    </location>
</feature>
<dbReference type="Proteomes" id="UP000829685">
    <property type="component" value="Unassembled WGS sequence"/>
</dbReference>
<accession>A0A9Q0AU71</accession>
<dbReference type="CDD" id="cd14687">
    <property type="entry name" value="bZIP_ATF2"/>
    <property type="match status" value="1"/>
</dbReference>
<dbReference type="SUPFAM" id="SSF57959">
    <property type="entry name" value="Leucine zipper domain"/>
    <property type="match status" value="1"/>
</dbReference>
<dbReference type="GO" id="GO:0003700">
    <property type="term" value="F:DNA-binding transcription factor activity"/>
    <property type="evidence" value="ECO:0007669"/>
    <property type="project" value="InterPro"/>
</dbReference>
<dbReference type="Pfam" id="PF07716">
    <property type="entry name" value="bZIP_2"/>
    <property type="match status" value="1"/>
</dbReference>
<keyword evidence="3" id="KW-0804">Transcription</keyword>
<evidence type="ECO:0000256" key="1">
    <source>
        <dbReference type="ARBA" id="ARBA00004123"/>
    </source>
</evidence>
<dbReference type="GO" id="GO:0005634">
    <property type="term" value="C:nucleus"/>
    <property type="evidence" value="ECO:0007669"/>
    <property type="project" value="UniProtKB-SubCell"/>
</dbReference>